<dbReference type="GO" id="GO:0043248">
    <property type="term" value="P:proteasome assembly"/>
    <property type="evidence" value="ECO:0007669"/>
    <property type="project" value="InterPro"/>
</dbReference>
<dbReference type="OMA" id="FIETMCL"/>
<dbReference type="OrthoDB" id="5593278at2759"/>
<dbReference type="eggNOG" id="ENOG502S9A3">
    <property type="taxonomic scope" value="Eukaryota"/>
</dbReference>
<sequence length="130" mass="13787">MILVTQLGKVGALVQATIPPTIPVPEKPESPAGALPEPPVAISLTHLMGTAQDIESQTVTDIYVSQIATLVWCYMSGVRNPVVVGLALKRRPAPEIDGSGDADYRTKFIETMCLVVDGLVQLEGSQTTAM</sequence>
<name>G4T802_SERID</name>
<organism evidence="1 2">
    <name type="scientific">Serendipita indica (strain DSM 11827)</name>
    <name type="common">Root endophyte fungus</name>
    <name type="synonym">Piriformospora indica</name>
    <dbReference type="NCBI Taxonomy" id="1109443"/>
    <lineage>
        <taxon>Eukaryota</taxon>
        <taxon>Fungi</taxon>
        <taxon>Dikarya</taxon>
        <taxon>Basidiomycota</taxon>
        <taxon>Agaricomycotina</taxon>
        <taxon>Agaricomycetes</taxon>
        <taxon>Sebacinales</taxon>
        <taxon>Serendipitaceae</taxon>
        <taxon>Serendipita</taxon>
    </lineage>
</organism>
<dbReference type="Proteomes" id="UP000007148">
    <property type="component" value="Unassembled WGS sequence"/>
</dbReference>
<accession>G4T802</accession>
<keyword evidence="2" id="KW-1185">Reference proteome</keyword>
<dbReference type="AlphaFoldDB" id="G4T802"/>
<dbReference type="EMBL" id="CAFZ01000014">
    <property type="protein sequence ID" value="CCA67461.1"/>
    <property type="molecule type" value="Genomic_DNA"/>
</dbReference>
<dbReference type="HOGENOM" id="CLU_105927_0_0_1"/>
<evidence type="ECO:0000313" key="2">
    <source>
        <dbReference type="Proteomes" id="UP000007148"/>
    </source>
</evidence>
<proteinExistence type="predicted"/>
<evidence type="ECO:0000313" key="1">
    <source>
        <dbReference type="EMBL" id="CCA67461.1"/>
    </source>
</evidence>
<dbReference type="InterPro" id="IPR053720">
    <property type="entry name" value="Psm_Assembly_Chaperone"/>
</dbReference>
<dbReference type="STRING" id="1109443.G4T802"/>
<dbReference type="InterPro" id="IPR018788">
    <property type="entry name" value="Proteasome_assmbl_chp_3"/>
</dbReference>
<dbReference type="InParanoid" id="G4T802"/>
<gene>
    <name evidence="1" type="ORF">PIIN_01291</name>
</gene>
<dbReference type="Pfam" id="PF10178">
    <property type="entry name" value="PAC3"/>
    <property type="match status" value="1"/>
</dbReference>
<protein>
    <submittedName>
        <fullName evidence="1">Uncharacterized protein</fullName>
    </submittedName>
</protein>
<comment type="caution">
    <text evidence="1">The sequence shown here is derived from an EMBL/GenBank/DDBJ whole genome shotgun (WGS) entry which is preliminary data.</text>
</comment>
<reference evidence="1 2" key="1">
    <citation type="journal article" date="2011" name="PLoS Pathog.">
        <title>Endophytic Life Strategies Decoded by Genome and Transcriptome Analyses of the Mutualistic Root Symbiont Piriformospora indica.</title>
        <authorList>
            <person name="Zuccaro A."/>
            <person name="Lahrmann U."/>
            <person name="Guldener U."/>
            <person name="Langen G."/>
            <person name="Pfiffi S."/>
            <person name="Biedenkopf D."/>
            <person name="Wong P."/>
            <person name="Samans B."/>
            <person name="Grimm C."/>
            <person name="Basiewicz M."/>
            <person name="Murat C."/>
            <person name="Martin F."/>
            <person name="Kogel K.H."/>
        </authorList>
    </citation>
    <scope>NUCLEOTIDE SEQUENCE [LARGE SCALE GENOMIC DNA]</scope>
    <source>
        <strain evidence="1 2">DSM 11827</strain>
    </source>
</reference>
<dbReference type="Gene3D" id="3.30.230.90">
    <property type="match status" value="1"/>
</dbReference>